<dbReference type="KEGG" id="tpsc:RBB77_19125"/>
<sequence length="71" mass="7780">MIKSAIEAMTMQVMTISRSGLQKAGRWSGGGMGEGAMGGWMQNARGCDFFLMRWSGVLDGFCERVTAECFF</sequence>
<protein>
    <submittedName>
        <fullName evidence="1">Uncharacterized protein</fullName>
    </submittedName>
</protein>
<gene>
    <name evidence="1" type="ORF">RBB77_19125</name>
</gene>
<organism evidence="1">
    <name type="scientific">Tunturiibacter psychrotolerans</name>
    <dbReference type="NCBI Taxonomy" id="3069686"/>
    <lineage>
        <taxon>Bacteria</taxon>
        <taxon>Pseudomonadati</taxon>
        <taxon>Acidobacteriota</taxon>
        <taxon>Terriglobia</taxon>
        <taxon>Terriglobales</taxon>
        <taxon>Acidobacteriaceae</taxon>
        <taxon>Tunturiibacter</taxon>
    </lineage>
</organism>
<name>A0AAU7ZNL4_9BACT</name>
<dbReference type="EMBL" id="CP132942">
    <property type="protein sequence ID" value="XCB32531.1"/>
    <property type="molecule type" value="Genomic_DNA"/>
</dbReference>
<accession>A0AAU7ZNL4</accession>
<proteinExistence type="predicted"/>
<dbReference type="AlphaFoldDB" id="A0AAU7ZNL4"/>
<dbReference type="RefSeq" id="WP_353063377.1">
    <property type="nucleotide sequence ID" value="NZ_CP132942.1"/>
</dbReference>
<reference evidence="1" key="2">
    <citation type="journal article" date="2024" name="Environ. Microbiol.">
        <title>Genome analysis and description of Tunturibacter gen. nov. expands the diversity of Terriglobia in tundra soils.</title>
        <authorList>
            <person name="Messyasz A."/>
            <person name="Mannisto M.K."/>
            <person name="Kerkhof L.J."/>
            <person name="Haggblom M.M."/>
        </authorList>
    </citation>
    <scope>NUCLEOTIDE SEQUENCE</scope>
    <source>
        <strain evidence="1">X5P6</strain>
    </source>
</reference>
<evidence type="ECO:0000313" key="1">
    <source>
        <dbReference type="EMBL" id="XCB32531.1"/>
    </source>
</evidence>
<reference evidence="1" key="1">
    <citation type="submission" date="2023-08" db="EMBL/GenBank/DDBJ databases">
        <authorList>
            <person name="Messyasz A."/>
            <person name="Mannisto M.K."/>
            <person name="Kerkhof L.J."/>
            <person name="Haggblom M."/>
        </authorList>
    </citation>
    <scope>NUCLEOTIDE SEQUENCE</scope>
    <source>
        <strain evidence="1">X5P6</strain>
    </source>
</reference>